<dbReference type="InterPro" id="IPR042099">
    <property type="entry name" value="ANL_N_sf"/>
</dbReference>
<evidence type="ECO:0000313" key="2">
    <source>
        <dbReference type="EMBL" id="KAF0759652.1"/>
    </source>
</evidence>
<dbReference type="PANTHER" id="PTHR24095">
    <property type="entry name" value="ACETYL-COENZYME A SYNTHETASE"/>
    <property type="match status" value="1"/>
</dbReference>
<dbReference type="OrthoDB" id="1706066at2759"/>
<dbReference type="AlphaFoldDB" id="A0A6G0YQ36"/>
<organism evidence="2 3">
    <name type="scientific">Aphis craccivora</name>
    <name type="common">Cowpea aphid</name>
    <dbReference type="NCBI Taxonomy" id="307492"/>
    <lineage>
        <taxon>Eukaryota</taxon>
        <taxon>Metazoa</taxon>
        <taxon>Ecdysozoa</taxon>
        <taxon>Arthropoda</taxon>
        <taxon>Hexapoda</taxon>
        <taxon>Insecta</taxon>
        <taxon>Pterygota</taxon>
        <taxon>Neoptera</taxon>
        <taxon>Paraneoptera</taxon>
        <taxon>Hemiptera</taxon>
        <taxon>Sternorrhyncha</taxon>
        <taxon>Aphidomorpha</taxon>
        <taxon>Aphidoidea</taxon>
        <taxon>Aphididae</taxon>
        <taxon>Aphidini</taxon>
        <taxon>Aphis</taxon>
        <taxon>Aphis</taxon>
    </lineage>
</organism>
<gene>
    <name evidence="2" type="ORF">FWK35_00021484</name>
</gene>
<feature type="domain" description="Acetyl-coenzyme A synthetase N-terminal" evidence="1">
    <location>
        <begin position="24"/>
        <end position="84"/>
    </location>
</feature>
<dbReference type="GO" id="GO:0003987">
    <property type="term" value="F:acetate-CoA ligase activity"/>
    <property type="evidence" value="ECO:0007669"/>
    <property type="project" value="TreeGrafter"/>
</dbReference>
<sequence length="102" mass="12139">MSKNVYLPYHATSEKAHIKSMEQYREMHNKSLESTEQFWSEIAAQFHWETPYDINNFYSYNFNVTHGPVQVKWMEGATTNVCYNLLDKNVRNGMGDKVAFYW</sequence>
<dbReference type="Pfam" id="PF16177">
    <property type="entry name" value="ACAS_N"/>
    <property type="match status" value="1"/>
</dbReference>
<evidence type="ECO:0000259" key="1">
    <source>
        <dbReference type="Pfam" id="PF16177"/>
    </source>
</evidence>
<dbReference type="Proteomes" id="UP000478052">
    <property type="component" value="Unassembled WGS sequence"/>
</dbReference>
<reference evidence="2 3" key="1">
    <citation type="submission" date="2019-08" db="EMBL/GenBank/DDBJ databases">
        <title>Whole genome of Aphis craccivora.</title>
        <authorList>
            <person name="Voronova N.V."/>
            <person name="Shulinski R.S."/>
            <person name="Bandarenka Y.V."/>
            <person name="Zhorov D.G."/>
            <person name="Warner D."/>
        </authorList>
    </citation>
    <scope>NUCLEOTIDE SEQUENCE [LARGE SCALE GENOMIC DNA]</scope>
    <source>
        <strain evidence="2">180601</strain>
        <tissue evidence="2">Whole Body</tissue>
    </source>
</reference>
<name>A0A6G0YQ36_APHCR</name>
<evidence type="ECO:0000313" key="3">
    <source>
        <dbReference type="Proteomes" id="UP000478052"/>
    </source>
</evidence>
<dbReference type="SUPFAM" id="SSF56801">
    <property type="entry name" value="Acetyl-CoA synthetase-like"/>
    <property type="match status" value="1"/>
</dbReference>
<proteinExistence type="predicted"/>
<dbReference type="Gene3D" id="3.40.50.12780">
    <property type="entry name" value="N-terminal domain of ligase-like"/>
    <property type="match status" value="1"/>
</dbReference>
<protein>
    <submittedName>
        <fullName evidence="2">Acetyl-coenzyme A synthetase-like</fullName>
    </submittedName>
</protein>
<keyword evidence="3" id="KW-1185">Reference proteome</keyword>
<dbReference type="PANTHER" id="PTHR24095:SF244">
    <property type="entry name" value="ACETYL-COENZYME A SYNTHETASE"/>
    <property type="match status" value="1"/>
</dbReference>
<dbReference type="EMBL" id="VUJU01002927">
    <property type="protein sequence ID" value="KAF0759652.1"/>
    <property type="molecule type" value="Genomic_DNA"/>
</dbReference>
<accession>A0A6G0YQ36</accession>
<dbReference type="GO" id="GO:0006085">
    <property type="term" value="P:acetyl-CoA biosynthetic process"/>
    <property type="evidence" value="ECO:0007669"/>
    <property type="project" value="TreeGrafter"/>
</dbReference>
<dbReference type="InterPro" id="IPR032387">
    <property type="entry name" value="ACAS_N"/>
</dbReference>
<comment type="caution">
    <text evidence="2">The sequence shown here is derived from an EMBL/GenBank/DDBJ whole genome shotgun (WGS) entry which is preliminary data.</text>
</comment>